<evidence type="ECO:0000313" key="4">
    <source>
        <dbReference type="Proteomes" id="UP000187209"/>
    </source>
</evidence>
<gene>
    <name evidence="3" type="ORF">SteCoe_10533</name>
</gene>
<keyword evidence="1" id="KW-0175">Coiled coil</keyword>
<accession>A0A1R2CF95</accession>
<dbReference type="Proteomes" id="UP000187209">
    <property type="component" value="Unassembled WGS sequence"/>
</dbReference>
<reference evidence="3 4" key="1">
    <citation type="submission" date="2016-11" db="EMBL/GenBank/DDBJ databases">
        <title>The macronuclear genome of Stentor coeruleus: a giant cell with tiny introns.</title>
        <authorList>
            <person name="Slabodnick M."/>
            <person name="Ruby J.G."/>
            <person name="Reiff S.B."/>
            <person name="Swart E.C."/>
            <person name="Gosai S."/>
            <person name="Prabakaran S."/>
            <person name="Witkowska E."/>
            <person name="Larue G.E."/>
            <person name="Fisher S."/>
            <person name="Freeman R.M."/>
            <person name="Gunawardena J."/>
            <person name="Chu W."/>
            <person name="Stover N.A."/>
            <person name="Gregory B.D."/>
            <person name="Nowacki M."/>
            <person name="Derisi J."/>
            <person name="Roy S.W."/>
            <person name="Marshall W.F."/>
            <person name="Sood P."/>
        </authorList>
    </citation>
    <scope>NUCLEOTIDE SEQUENCE [LARGE SCALE GENOMIC DNA]</scope>
    <source>
        <strain evidence="3">WM001</strain>
    </source>
</reference>
<comment type="caution">
    <text evidence="3">The sequence shown here is derived from an EMBL/GenBank/DDBJ whole genome shotgun (WGS) entry which is preliminary data.</text>
</comment>
<organism evidence="3 4">
    <name type="scientific">Stentor coeruleus</name>
    <dbReference type="NCBI Taxonomy" id="5963"/>
    <lineage>
        <taxon>Eukaryota</taxon>
        <taxon>Sar</taxon>
        <taxon>Alveolata</taxon>
        <taxon>Ciliophora</taxon>
        <taxon>Postciliodesmatophora</taxon>
        <taxon>Heterotrichea</taxon>
        <taxon>Heterotrichida</taxon>
        <taxon>Stentoridae</taxon>
        <taxon>Stentor</taxon>
    </lineage>
</organism>
<evidence type="ECO:0000313" key="3">
    <source>
        <dbReference type="EMBL" id="OMJ87689.1"/>
    </source>
</evidence>
<evidence type="ECO:0000256" key="2">
    <source>
        <dbReference type="SAM" id="MobiDB-lite"/>
    </source>
</evidence>
<feature type="region of interest" description="Disordered" evidence="2">
    <location>
        <begin position="1"/>
        <end position="21"/>
    </location>
</feature>
<proteinExistence type="predicted"/>
<sequence>MKVSRSINASLSKSPGSTLNTARARTNRFKIPENFQKLDIDQIKKPRMMLKTLTSRLRQDKTQSIPPDVAVKVVKNYILPMFESETRSKLNTQRSESFGHRYQFSVDGGTVYSELKLSEKLSKEILSLESHLTSMDQIVKDNNQEKEKVTQENQKLELELINALTNISFINGENTRLQRELIGVKLNIGQITSQLKKYKNLYETTQLENERITKLLQDEKASNDIRFFNMFFP</sequence>
<evidence type="ECO:0000256" key="1">
    <source>
        <dbReference type="SAM" id="Coils"/>
    </source>
</evidence>
<dbReference type="EMBL" id="MPUH01000170">
    <property type="protein sequence ID" value="OMJ87689.1"/>
    <property type="molecule type" value="Genomic_DNA"/>
</dbReference>
<feature type="coiled-coil region" evidence="1">
    <location>
        <begin position="135"/>
        <end position="166"/>
    </location>
</feature>
<protein>
    <submittedName>
        <fullName evidence="3">Uncharacterized protein</fullName>
    </submittedName>
</protein>
<dbReference type="AlphaFoldDB" id="A0A1R2CF95"/>
<keyword evidence="4" id="KW-1185">Reference proteome</keyword>
<name>A0A1R2CF95_9CILI</name>